<protein>
    <recommendedName>
        <fullName evidence="3">F-box domain-containing protein</fullName>
    </recommendedName>
</protein>
<evidence type="ECO:0000313" key="2">
    <source>
        <dbReference type="Proteomes" id="UP000807353"/>
    </source>
</evidence>
<evidence type="ECO:0000313" key="1">
    <source>
        <dbReference type="EMBL" id="KAF9457735.1"/>
    </source>
</evidence>
<name>A0A9P6CD36_9AGAR</name>
<dbReference type="InterPro" id="IPR032675">
    <property type="entry name" value="LRR_dom_sf"/>
</dbReference>
<comment type="caution">
    <text evidence="1">The sequence shown here is derived from an EMBL/GenBank/DDBJ whole genome shotgun (WGS) entry which is preliminary data.</text>
</comment>
<proteinExistence type="predicted"/>
<dbReference type="OrthoDB" id="3217549at2759"/>
<reference evidence="1" key="1">
    <citation type="submission" date="2020-11" db="EMBL/GenBank/DDBJ databases">
        <authorList>
            <consortium name="DOE Joint Genome Institute"/>
            <person name="Ahrendt S."/>
            <person name="Riley R."/>
            <person name="Andreopoulos W."/>
            <person name="Labutti K."/>
            <person name="Pangilinan J."/>
            <person name="Ruiz-Duenas F.J."/>
            <person name="Barrasa J.M."/>
            <person name="Sanchez-Garcia M."/>
            <person name="Camarero S."/>
            <person name="Miyauchi S."/>
            <person name="Serrano A."/>
            <person name="Linde D."/>
            <person name="Babiker R."/>
            <person name="Drula E."/>
            <person name="Ayuso-Fernandez I."/>
            <person name="Pacheco R."/>
            <person name="Padilla G."/>
            <person name="Ferreira P."/>
            <person name="Barriuso J."/>
            <person name="Kellner H."/>
            <person name="Castanera R."/>
            <person name="Alfaro M."/>
            <person name="Ramirez L."/>
            <person name="Pisabarro A.G."/>
            <person name="Kuo A."/>
            <person name="Tritt A."/>
            <person name="Lipzen A."/>
            <person name="He G."/>
            <person name="Yan M."/>
            <person name="Ng V."/>
            <person name="Cullen D."/>
            <person name="Martin F."/>
            <person name="Rosso M.-N."/>
            <person name="Henrissat B."/>
            <person name="Hibbett D."/>
            <person name="Martinez A.T."/>
            <person name="Grigoriev I.V."/>
        </authorList>
    </citation>
    <scope>NUCLEOTIDE SEQUENCE</scope>
    <source>
        <strain evidence="1">CBS 247.69</strain>
    </source>
</reference>
<organism evidence="1 2">
    <name type="scientific">Collybia nuda</name>
    <dbReference type="NCBI Taxonomy" id="64659"/>
    <lineage>
        <taxon>Eukaryota</taxon>
        <taxon>Fungi</taxon>
        <taxon>Dikarya</taxon>
        <taxon>Basidiomycota</taxon>
        <taxon>Agaricomycotina</taxon>
        <taxon>Agaricomycetes</taxon>
        <taxon>Agaricomycetidae</taxon>
        <taxon>Agaricales</taxon>
        <taxon>Tricholomatineae</taxon>
        <taxon>Clitocybaceae</taxon>
        <taxon>Collybia</taxon>
    </lineage>
</organism>
<evidence type="ECO:0008006" key="3">
    <source>
        <dbReference type="Google" id="ProtNLM"/>
    </source>
</evidence>
<dbReference type="SUPFAM" id="SSF52047">
    <property type="entry name" value="RNI-like"/>
    <property type="match status" value="1"/>
</dbReference>
<dbReference type="AlphaFoldDB" id="A0A9P6CD36"/>
<gene>
    <name evidence="1" type="ORF">BDZ94DRAFT_191694</name>
</gene>
<dbReference type="Proteomes" id="UP000807353">
    <property type="component" value="Unassembled WGS sequence"/>
</dbReference>
<keyword evidence="2" id="KW-1185">Reference proteome</keyword>
<sequence>MISLLNPQDTKKSSTISRTTANVLDFEDYISVFQDGFFNHALRLLGQERIFRYLGVYPNEGLPNSLLTIRNQLAGQTPPIHRIPVEILGEIFTHYTYSVRHVEDKIPLLSAGPACDGNPFILGQVCGLWRHIVLAMPTLWQSLCVDSPTPGSVHLVELWLQRARECPLTIQLFENFDSPRHAREVMHAIILLVIRRIRQWKHISFRISRYHQHILATLPAGHAMSLQYAEVDTSSWNYHNGDSMWRALHSSPALTYVEWGHVYREIDRMPDHIPWAQLTRINLSMTPNDVSTLHVLKKCKNLTVLEIWGLSSSSASPHDSPLALPNLRTLYIRSHDDPGHFLQGLVLPNLISLSINHSSGGPGIIPHRDSRSFRIFLEQSKCCLERFNFTDGDIDENNLMEYLSCPSLTSLNELRIRATLTDLTISSLTIVKETCQLLPNLKTIDFSVCRTTPGTFSDMVASRLPSLECVDVSFCPKFNDHIHDRTILRVIRQSSNINIARGL</sequence>
<dbReference type="Gene3D" id="3.80.10.10">
    <property type="entry name" value="Ribonuclease Inhibitor"/>
    <property type="match status" value="1"/>
</dbReference>
<dbReference type="EMBL" id="MU150360">
    <property type="protein sequence ID" value="KAF9457735.1"/>
    <property type="molecule type" value="Genomic_DNA"/>
</dbReference>
<accession>A0A9P6CD36</accession>